<dbReference type="Pfam" id="PF24595">
    <property type="entry name" value="DUF7619"/>
    <property type="match status" value="1"/>
</dbReference>
<dbReference type="InterPro" id="IPR047589">
    <property type="entry name" value="DUF11_rpt"/>
</dbReference>
<dbReference type="NCBIfam" id="TIGR01451">
    <property type="entry name" value="B_ant_repeat"/>
    <property type="match status" value="1"/>
</dbReference>
<evidence type="ECO:0000259" key="3">
    <source>
        <dbReference type="Pfam" id="PF18962"/>
    </source>
</evidence>
<evidence type="ECO:0000313" key="6">
    <source>
        <dbReference type="Proteomes" id="UP001589607"/>
    </source>
</evidence>
<proteinExistence type="predicted"/>
<dbReference type="EMBL" id="JBHMEY010000067">
    <property type="protein sequence ID" value="MFB9098113.1"/>
    <property type="molecule type" value="Genomic_DNA"/>
</dbReference>
<evidence type="ECO:0000259" key="4">
    <source>
        <dbReference type="Pfam" id="PF24595"/>
    </source>
</evidence>
<feature type="signal peptide" evidence="2">
    <location>
        <begin position="1"/>
        <end position="20"/>
    </location>
</feature>
<gene>
    <name evidence="5" type="ORF">ACFFVF_16465</name>
</gene>
<comment type="caution">
    <text evidence="5">The sequence shown here is derived from an EMBL/GenBank/DDBJ whole genome shotgun (WGS) entry which is preliminary data.</text>
</comment>
<feature type="chain" id="PRO_5046083507" evidence="2">
    <location>
        <begin position="21"/>
        <end position="896"/>
    </location>
</feature>
<sequence>MKKRVLFALFVLFTSLSIKAQCGAAANITVTNIVNNSMTVSWTDPASNAVSWSIGVFYDGVLATTISVQSSPYVITGLPCNKNITNITVNKDCGPGNGGSSASTTVGYVTNCNFGSPENIAICSDTPTVCFDLTSNNATILGNYAPSNYTINYFSTQTDALDNINPVASPYCVDQNTVLFSRITDNSDPTIYQINSFTLLPSTYINMNALSHLVQCDDDNDGSITYDLTTSQALIATTNTLTYYLSFQDATNEVNSISNPATFAQTNSGASLVYIRESIVNDCDKIYRRNLIFIANCNSASVCDNANSLCGSLDTPFNNTTGVQSIGNHGCLTTTPNPTWFYFPVSQSGTLNFEIKQGDNAPDYNNQDVDYIVYGPFTNQSEGCTLYNDTNIVACSYSTASTEYPIIPNALAGEYYLLMVTNFSNDVGFISIDLLPTSTGIIDCTGLSFVSFLDTNSNGVQDIGEVNFPLGNFDYEKNNDGTIHTIFAPNGTFNIYDNDIANAYDVNFTILSNYASYYNVTIAPYTGLNPTSGMMTYYFPVTPLQNYEDVSVVVIPTNQPRPGFNYTNKVVYTNLGNQTVSAGTITFNTPSAVTINNTNPATVPNANGFTYDYTNLLPFEIRSIDVAMDVPTVPTVNGGDYLTSTAAILPIVNDVAPSNNDHTLTELVVNAYDPNDKTESHGPEILQSSFTAEDYLIYTIRFENTGNAAAINVSIEDVLNSQLDTNTLEMVSASHAYEMDRIEKTITWKFNGIMLPVSQANSTVGKGYVTFKIKPLAGYAVGDIIPNTAAIYFDFNPAIVTNTFTTEFVSTLSNGSFNTENIHIYPNPTQGILTVNSGNNAIQSIVLYDMLGNRLFTELPLQTETSLDISNLQTGIYILELRSNDNERLIQKIIKK</sequence>
<evidence type="ECO:0000256" key="1">
    <source>
        <dbReference type="ARBA" id="ARBA00022729"/>
    </source>
</evidence>
<keyword evidence="1 2" id="KW-0732">Signal</keyword>
<dbReference type="Proteomes" id="UP001589607">
    <property type="component" value="Unassembled WGS sequence"/>
</dbReference>
<accession>A0ABV5GRU9</accession>
<name>A0ABV5GRU9_9FLAO</name>
<dbReference type="InterPro" id="IPR026444">
    <property type="entry name" value="Secre_tail"/>
</dbReference>
<dbReference type="NCBIfam" id="TIGR04183">
    <property type="entry name" value="Por_Secre_tail"/>
    <property type="match status" value="1"/>
</dbReference>
<protein>
    <submittedName>
        <fullName evidence="5">T9SS type A sorting domain-containing protein</fullName>
    </submittedName>
</protein>
<evidence type="ECO:0000256" key="2">
    <source>
        <dbReference type="SAM" id="SignalP"/>
    </source>
</evidence>
<dbReference type="InterPro" id="IPR055353">
    <property type="entry name" value="DUF7619"/>
</dbReference>
<keyword evidence="6" id="KW-1185">Reference proteome</keyword>
<reference evidence="5 6" key="1">
    <citation type="submission" date="2024-09" db="EMBL/GenBank/DDBJ databases">
        <authorList>
            <person name="Sun Q."/>
            <person name="Mori K."/>
        </authorList>
    </citation>
    <scope>NUCLEOTIDE SEQUENCE [LARGE SCALE GENOMIC DNA]</scope>
    <source>
        <strain evidence="5 6">CECT 7955</strain>
    </source>
</reference>
<evidence type="ECO:0000313" key="5">
    <source>
        <dbReference type="EMBL" id="MFB9098113.1"/>
    </source>
</evidence>
<dbReference type="RefSeq" id="WP_236456189.1">
    <property type="nucleotide sequence ID" value="NZ_CBCSGE010000003.1"/>
</dbReference>
<organism evidence="5 6">
    <name type="scientific">Flavobacterium jumunjinense</name>
    <dbReference type="NCBI Taxonomy" id="998845"/>
    <lineage>
        <taxon>Bacteria</taxon>
        <taxon>Pseudomonadati</taxon>
        <taxon>Bacteroidota</taxon>
        <taxon>Flavobacteriia</taxon>
        <taxon>Flavobacteriales</taxon>
        <taxon>Flavobacteriaceae</taxon>
        <taxon>Flavobacterium</taxon>
    </lineage>
</organism>
<dbReference type="Pfam" id="PF18962">
    <property type="entry name" value="Por_Secre_tail"/>
    <property type="match status" value="1"/>
</dbReference>
<feature type="domain" description="Secretion system C-terminal sorting" evidence="3">
    <location>
        <begin position="824"/>
        <end position="894"/>
    </location>
</feature>
<feature type="domain" description="DUF7619" evidence="4">
    <location>
        <begin position="673"/>
        <end position="807"/>
    </location>
</feature>